<feature type="compositionally biased region" description="Basic residues" evidence="3">
    <location>
        <begin position="40"/>
        <end position="50"/>
    </location>
</feature>
<dbReference type="EMBL" id="BDDD01003618">
    <property type="protein sequence ID" value="GAV85600.1"/>
    <property type="molecule type" value="Genomic_DNA"/>
</dbReference>
<dbReference type="InterPro" id="IPR040446">
    <property type="entry name" value="RRP7"/>
</dbReference>
<name>A0A1Q3CZD9_CEPFO</name>
<feature type="non-terminal residue" evidence="5">
    <location>
        <position position="293"/>
    </location>
</feature>
<dbReference type="GO" id="GO:0032545">
    <property type="term" value="C:CURI complex"/>
    <property type="evidence" value="ECO:0007669"/>
    <property type="project" value="TreeGrafter"/>
</dbReference>
<proteinExistence type="inferred from homology"/>
<gene>
    <name evidence="5" type="ORF">CFOL_v3_29036</name>
</gene>
<dbReference type="Pfam" id="PF12923">
    <property type="entry name" value="RRP7"/>
    <property type="match status" value="1"/>
</dbReference>
<accession>A0A1Q3CZD9</accession>
<evidence type="ECO:0000259" key="4">
    <source>
        <dbReference type="Pfam" id="PF12923"/>
    </source>
</evidence>
<comment type="similarity">
    <text evidence="1">Belongs to the RRP7 family.</text>
</comment>
<dbReference type="STRING" id="3775.A0A1Q3CZD9"/>
<dbReference type="InterPro" id="IPR024326">
    <property type="entry name" value="RRP7_C"/>
</dbReference>
<sequence>MKIRKETEDLIKKEKKNKNTKLFDNQDEKVNGVELEKRKPTDKKKRKRKKGNDLDADKANHISAEDILCKATGEKKKSKSKKKKKISEVQSNAVIGKLVQSINNVEDGHDEQNGKSKKAKKKEKKDHNASKEGQMFSYKRDKAQQDEVYQISSGDDDSSKGLKKWITEYHQSRPGLKVLQQRIDEFITSHEAKLEQEREEKAALAAEGGWTVVTHNKGRKKTTESETGITVGSFAPAALNNMDKKKRQVVGLNFYRFQRREAQRNELLNLQRKFEQDKKRIQQLRAARNFRPY</sequence>
<feature type="compositionally biased region" description="Basic residues" evidence="3">
    <location>
        <begin position="76"/>
        <end position="85"/>
    </location>
</feature>
<dbReference type="CDD" id="cd12951">
    <property type="entry name" value="RRP7_Rrp7A"/>
    <property type="match status" value="1"/>
</dbReference>
<organism evidence="5 6">
    <name type="scientific">Cephalotus follicularis</name>
    <name type="common">Albany pitcher plant</name>
    <dbReference type="NCBI Taxonomy" id="3775"/>
    <lineage>
        <taxon>Eukaryota</taxon>
        <taxon>Viridiplantae</taxon>
        <taxon>Streptophyta</taxon>
        <taxon>Embryophyta</taxon>
        <taxon>Tracheophyta</taxon>
        <taxon>Spermatophyta</taxon>
        <taxon>Magnoliopsida</taxon>
        <taxon>eudicotyledons</taxon>
        <taxon>Gunneridae</taxon>
        <taxon>Pentapetalae</taxon>
        <taxon>rosids</taxon>
        <taxon>fabids</taxon>
        <taxon>Oxalidales</taxon>
        <taxon>Cephalotaceae</taxon>
        <taxon>Cephalotus</taxon>
    </lineage>
</organism>
<evidence type="ECO:0000256" key="1">
    <source>
        <dbReference type="ARBA" id="ARBA00006110"/>
    </source>
</evidence>
<dbReference type="GO" id="GO:0000028">
    <property type="term" value="P:ribosomal small subunit assembly"/>
    <property type="evidence" value="ECO:0007669"/>
    <property type="project" value="TreeGrafter"/>
</dbReference>
<protein>
    <submittedName>
        <fullName evidence="5">RRP7 domain-containing protein</fullName>
    </submittedName>
</protein>
<dbReference type="PANTHER" id="PTHR13191:SF0">
    <property type="entry name" value="RIBOSOMAL RNA-PROCESSING PROTEIN 7 HOMOLOG A-RELATED"/>
    <property type="match status" value="1"/>
</dbReference>
<reference evidence="6" key="1">
    <citation type="submission" date="2016-04" db="EMBL/GenBank/DDBJ databases">
        <title>Cephalotus genome sequencing.</title>
        <authorList>
            <person name="Fukushima K."/>
            <person name="Hasebe M."/>
            <person name="Fang X."/>
        </authorList>
    </citation>
    <scope>NUCLEOTIDE SEQUENCE [LARGE SCALE GENOMIC DNA]</scope>
    <source>
        <strain evidence="6">cv. St1</strain>
    </source>
</reference>
<dbReference type="Gene3D" id="6.10.250.1770">
    <property type="match status" value="1"/>
</dbReference>
<dbReference type="InParanoid" id="A0A1Q3CZD9"/>
<keyword evidence="6" id="KW-1185">Reference proteome</keyword>
<evidence type="ECO:0000313" key="5">
    <source>
        <dbReference type="EMBL" id="GAV85600.1"/>
    </source>
</evidence>
<evidence type="ECO:0000313" key="6">
    <source>
        <dbReference type="Proteomes" id="UP000187406"/>
    </source>
</evidence>
<feature type="coiled-coil region" evidence="2">
    <location>
        <begin position="260"/>
        <end position="287"/>
    </location>
</feature>
<feature type="compositionally biased region" description="Basic and acidic residues" evidence="3">
    <location>
        <begin position="51"/>
        <end position="75"/>
    </location>
</feature>
<feature type="compositionally biased region" description="Basic residues" evidence="3">
    <location>
        <begin position="115"/>
        <end position="124"/>
    </location>
</feature>
<dbReference type="Proteomes" id="UP000187406">
    <property type="component" value="Unassembled WGS sequence"/>
</dbReference>
<dbReference type="AlphaFoldDB" id="A0A1Q3CZD9"/>
<dbReference type="GO" id="GO:0034456">
    <property type="term" value="C:UTP-C complex"/>
    <property type="evidence" value="ECO:0007669"/>
    <property type="project" value="TreeGrafter"/>
</dbReference>
<evidence type="ECO:0000256" key="3">
    <source>
        <dbReference type="SAM" id="MobiDB-lite"/>
    </source>
</evidence>
<dbReference type="OrthoDB" id="5390at2759"/>
<comment type="caution">
    <text evidence="5">The sequence shown here is derived from an EMBL/GenBank/DDBJ whole genome shotgun (WGS) entry which is preliminary data.</text>
</comment>
<dbReference type="PANTHER" id="PTHR13191">
    <property type="entry name" value="RIBOSOMAL RNA PROCESSING PROTEIN 7-RELATED"/>
    <property type="match status" value="1"/>
</dbReference>
<feature type="domain" description="Ribosomal RNA-processing protein 7 C-terminal" evidence="4">
    <location>
        <begin position="171"/>
        <end position="293"/>
    </location>
</feature>
<dbReference type="GO" id="GO:0006364">
    <property type="term" value="P:rRNA processing"/>
    <property type="evidence" value="ECO:0007669"/>
    <property type="project" value="TreeGrafter"/>
</dbReference>
<feature type="compositionally biased region" description="Basic and acidic residues" evidence="3">
    <location>
        <begin position="24"/>
        <end position="39"/>
    </location>
</feature>
<keyword evidence="2" id="KW-0175">Coiled coil</keyword>
<feature type="region of interest" description="Disordered" evidence="3">
    <location>
        <begin position="15"/>
        <end position="161"/>
    </location>
</feature>
<evidence type="ECO:0000256" key="2">
    <source>
        <dbReference type="SAM" id="Coils"/>
    </source>
</evidence>
<dbReference type="FunCoup" id="A0A1Q3CZD9">
    <property type="interactions" value="461"/>
</dbReference>